<dbReference type="SUPFAM" id="SSF51735">
    <property type="entry name" value="NAD(P)-binding Rossmann-fold domains"/>
    <property type="match status" value="1"/>
</dbReference>
<dbReference type="InterPro" id="IPR036291">
    <property type="entry name" value="NAD(P)-bd_dom_sf"/>
</dbReference>
<comment type="cofactor">
    <cofactor evidence="1">
        <name>NAD(+)</name>
        <dbReference type="ChEBI" id="CHEBI:57540"/>
    </cofactor>
</comment>
<evidence type="ECO:0000256" key="1">
    <source>
        <dbReference type="ARBA" id="ARBA00001911"/>
    </source>
</evidence>
<gene>
    <name evidence="5" type="ORF">Lgee_0615</name>
</gene>
<keyword evidence="6" id="KW-1185">Reference proteome</keyword>
<keyword evidence="2" id="KW-0210">Decarboxylase</keyword>
<keyword evidence="3" id="KW-0520">NAD</keyword>
<dbReference type="InterPro" id="IPR001509">
    <property type="entry name" value="Epimerase_deHydtase"/>
</dbReference>
<evidence type="ECO:0000256" key="2">
    <source>
        <dbReference type="ARBA" id="ARBA00022793"/>
    </source>
</evidence>
<sequence length="322" mass="35746">MAIVIAGGAGFIGSHLVDFYVKHGKKVIVLDNLSTGKKANIEHHPAEKVEFHEVDIVSWDGLPGVLEEAEAVFNLAAVVGMFNVLENPIATLRANVRIADTLLEEVAKLRIRPPVLIASSSEVYGSRSDPMKESDSVSVADMNRAHASYAVSKLCNEATAEAWYKEEKVPVKVVRIFNTVGPRQTARYGMVLPRFVRQAVNGDPITIFSNGEQTRAFCDVRDMANLLHQVMFCEQASGEIVNVGSDNCISILQLAERVKKMAQSESSLSFQSYEEVYGKEYMDMENRRPNLEKLKSLIAYRLHWTLEDTIRDTIDAVKAGLT</sequence>
<dbReference type="PANTHER" id="PTHR43078">
    <property type="entry name" value="UDP-GLUCURONIC ACID DECARBOXYLASE-RELATED"/>
    <property type="match status" value="1"/>
</dbReference>
<name>A0A0W0U4Q9_9GAMM</name>
<dbReference type="PANTHER" id="PTHR43078:SF6">
    <property type="entry name" value="UDP-GLUCURONIC ACID DECARBOXYLASE 1"/>
    <property type="match status" value="1"/>
</dbReference>
<dbReference type="Pfam" id="PF01370">
    <property type="entry name" value="Epimerase"/>
    <property type="match status" value="1"/>
</dbReference>
<comment type="caution">
    <text evidence="5">The sequence shown here is derived from an EMBL/GenBank/DDBJ whole genome shotgun (WGS) entry which is preliminary data.</text>
</comment>
<dbReference type="InterPro" id="IPR044516">
    <property type="entry name" value="UXS-like"/>
</dbReference>
<dbReference type="AlphaFoldDB" id="A0A0W0U4Q9"/>
<evidence type="ECO:0000313" key="6">
    <source>
        <dbReference type="Proteomes" id="UP000054785"/>
    </source>
</evidence>
<evidence type="ECO:0000313" key="5">
    <source>
        <dbReference type="EMBL" id="KTD02880.1"/>
    </source>
</evidence>
<dbReference type="GO" id="GO:0042732">
    <property type="term" value="P:D-xylose metabolic process"/>
    <property type="evidence" value="ECO:0007669"/>
    <property type="project" value="InterPro"/>
</dbReference>
<dbReference type="EMBL" id="LNYC01000017">
    <property type="protein sequence ID" value="KTD02880.1"/>
    <property type="molecule type" value="Genomic_DNA"/>
</dbReference>
<evidence type="ECO:0000256" key="4">
    <source>
        <dbReference type="ARBA" id="ARBA00023239"/>
    </source>
</evidence>
<dbReference type="GO" id="GO:0005737">
    <property type="term" value="C:cytoplasm"/>
    <property type="evidence" value="ECO:0007669"/>
    <property type="project" value="TreeGrafter"/>
</dbReference>
<evidence type="ECO:0000256" key="3">
    <source>
        <dbReference type="ARBA" id="ARBA00023027"/>
    </source>
</evidence>
<proteinExistence type="predicted"/>
<dbReference type="STRING" id="45065.Lgee_0615"/>
<dbReference type="GO" id="GO:0070403">
    <property type="term" value="F:NAD+ binding"/>
    <property type="evidence" value="ECO:0007669"/>
    <property type="project" value="InterPro"/>
</dbReference>
<reference evidence="5 6" key="1">
    <citation type="submission" date="2015-11" db="EMBL/GenBank/DDBJ databases">
        <title>Genomic analysis of 38 Legionella species identifies large and diverse effector repertoires.</title>
        <authorList>
            <person name="Burstein D."/>
            <person name="Amaro F."/>
            <person name="Zusman T."/>
            <person name="Lifshitz Z."/>
            <person name="Cohen O."/>
            <person name="Gilbert J.A."/>
            <person name="Pupko T."/>
            <person name="Shuman H.A."/>
            <person name="Segal G."/>
        </authorList>
    </citation>
    <scope>NUCLEOTIDE SEQUENCE [LARGE SCALE GENOMIC DNA]</scope>
    <source>
        <strain evidence="5 6">ATCC 49504</strain>
    </source>
</reference>
<dbReference type="Proteomes" id="UP000054785">
    <property type="component" value="Unassembled WGS sequence"/>
</dbReference>
<dbReference type="PATRIC" id="fig|45065.4.peg.654"/>
<dbReference type="GO" id="GO:0048040">
    <property type="term" value="F:UDP-glucuronate decarboxylase activity"/>
    <property type="evidence" value="ECO:0007669"/>
    <property type="project" value="TreeGrafter"/>
</dbReference>
<protein>
    <submittedName>
        <fullName evidence="5">NAD dependent epimerase/dehydratase family protein</fullName>
    </submittedName>
</protein>
<dbReference type="OrthoDB" id="9803010at2"/>
<dbReference type="RefSeq" id="WP_028387047.1">
    <property type="nucleotide sequence ID" value="NZ_CAAAHN010000001.1"/>
</dbReference>
<dbReference type="Gene3D" id="3.40.50.720">
    <property type="entry name" value="NAD(P)-binding Rossmann-like Domain"/>
    <property type="match status" value="1"/>
</dbReference>
<keyword evidence="4" id="KW-0456">Lyase</keyword>
<accession>A0A0W0U4Q9</accession>
<organism evidence="5 6">
    <name type="scientific">Legionella geestiana</name>
    <dbReference type="NCBI Taxonomy" id="45065"/>
    <lineage>
        <taxon>Bacteria</taxon>
        <taxon>Pseudomonadati</taxon>
        <taxon>Pseudomonadota</taxon>
        <taxon>Gammaproteobacteria</taxon>
        <taxon>Legionellales</taxon>
        <taxon>Legionellaceae</taxon>
        <taxon>Legionella</taxon>
    </lineage>
</organism>